<dbReference type="Pfam" id="PF05239">
    <property type="entry name" value="PRC"/>
    <property type="match status" value="1"/>
</dbReference>
<dbReference type="InterPro" id="IPR027275">
    <property type="entry name" value="PRC-brl_dom"/>
</dbReference>
<dbReference type="AlphaFoldDB" id="A0A975AUD0"/>
<dbReference type="EMBL" id="CP060096">
    <property type="protein sequence ID" value="QSZ26552.1"/>
    <property type="molecule type" value="Genomic_DNA"/>
</dbReference>
<name>A0A975AUD0_9THEO</name>
<dbReference type="RefSeq" id="WP_284679228.1">
    <property type="nucleotide sequence ID" value="NZ_CP060096.1"/>
</dbReference>
<dbReference type="KEGG" id="aaut:ACETAC_06430"/>
<gene>
    <name evidence="2" type="ORF">ACETAC_06430</name>
</gene>
<dbReference type="Proteomes" id="UP000671913">
    <property type="component" value="Chromosome"/>
</dbReference>
<keyword evidence="3" id="KW-1185">Reference proteome</keyword>
<evidence type="ECO:0000313" key="3">
    <source>
        <dbReference type="Proteomes" id="UP000671913"/>
    </source>
</evidence>
<accession>A0A975AUD0</accession>
<organism evidence="2 3">
    <name type="scientific">Aceticella autotrophica</name>
    <dbReference type="NCBI Taxonomy" id="2755338"/>
    <lineage>
        <taxon>Bacteria</taxon>
        <taxon>Bacillati</taxon>
        <taxon>Bacillota</taxon>
        <taxon>Clostridia</taxon>
        <taxon>Thermoanaerobacterales</taxon>
        <taxon>Thermoanaerobacteraceae</taxon>
        <taxon>Aceticella</taxon>
    </lineage>
</organism>
<dbReference type="InterPro" id="IPR011033">
    <property type="entry name" value="PRC_barrel-like_sf"/>
</dbReference>
<dbReference type="SUPFAM" id="SSF50346">
    <property type="entry name" value="PRC-barrel domain"/>
    <property type="match status" value="2"/>
</dbReference>
<proteinExistence type="predicted"/>
<protein>
    <submittedName>
        <fullName evidence="2">PRC-barrel domain-containing protein</fullName>
    </submittedName>
</protein>
<evidence type="ECO:0000313" key="2">
    <source>
        <dbReference type="EMBL" id="QSZ26552.1"/>
    </source>
</evidence>
<dbReference type="Gene3D" id="2.30.30.240">
    <property type="entry name" value="PRC-barrel domain"/>
    <property type="match status" value="1"/>
</dbReference>
<sequence length="169" mass="19607">MIFLKNIIGMPIVSLQDKTTLGEINNILYKNINEKIIGILIDEEGFLKNPKIIYNDDIIDINKKIFIRNSESIFDIDKSKALLDIINGKYNILDKDVYDLKNNFYGKVYDLILDEKMRTINYIEISKGFLTDLMNGLKLIKTKDLDIIEDKIILRNPTFFTRGGIKNLL</sequence>
<reference evidence="2" key="1">
    <citation type="submission" date="2020-08" db="EMBL/GenBank/DDBJ databases">
        <title>Genomic insights into the carbon and energy metabolism of the first obligate autotrophic acetogenic bacterium Aceticella autotrophica gen. nov., sp. nov.</title>
        <authorList>
            <person name="Toshchakov S.V."/>
            <person name="Elcheninov A.G."/>
            <person name="Kublanov I.V."/>
            <person name="Frolov E.N."/>
            <person name="Lebedinsky A.V."/>
        </authorList>
    </citation>
    <scope>NUCLEOTIDE SEQUENCE</scope>
    <source>
        <strain evidence="2">3443-3Ac</strain>
    </source>
</reference>
<evidence type="ECO:0000259" key="1">
    <source>
        <dbReference type="Pfam" id="PF05239"/>
    </source>
</evidence>
<feature type="domain" description="PRC-barrel" evidence="1">
    <location>
        <begin position="90"/>
        <end position="157"/>
    </location>
</feature>